<name>A0AAE1G707_PETCI</name>
<evidence type="ECO:0000313" key="3">
    <source>
        <dbReference type="Proteomes" id="UP001286313"/>
    </source>
</evidence>
<keyword evidence="3" id="KW-1185">Reference proteome</keyword>
<gene>
    <name evidence="2" type="ORF">Pcinc_008180</name>
    <name evidence="1" type="ORF">Pcinc_019560</name>
</gene>
<proteinExistence type="predicted"/>
<dbReference type="EMBL" id="JAWQEG010001950">
    <property type="protein sequence ID" value="KAK3875568.1"/>
    <property type="molecule type" value="Genomic_DNA"/>
</dbReference>
<sequence>MVGLGEMYKCDRQARILCSVHRQMLATGNTLHRGNSLHSTTPTNLNIDHKITLFFMYLMMQDIQCNRRCCLGWTLRLERDTRY</sequence>
<evidence type="ECO:0000313" key="1">
    <source>
        <dbReference type="EMBL" id="KAK3875568.1"/>
    </source>
</evidence>
<organism evidence="2 3">
    <name type="scientific">Petrolisthes cinctipes</name>
    <name type="common">Flat porcelain crab</name>
    <dbReference type="NCBI Taxonomy" id="88211"/>
    <lineage>
        <taxon>Eukaryota</taxon>
        <taxon>Metazoa</taxon>
        <taxon>Ecdysozoa</taxon>
        <taxon>Arthropoda</taxon>
        <taxon>Crustacea</taxon>
        <taxon>Multicrustacea</taxon>
        <taxon>Malacostraca</taxon>
        <taxon>Eumalacostraca</taxon>
        <taxon>Eucarida</taxon>
        <taxon>Decapoda</taxon>
        <taxon>Pleocyemata</taxon>
        <taxon>Anomura</taxon>
        <taxon>Galatheoidea</taxon>
        <taxon>Porcellanidae</taxon>
        <taxon>Petrolisthes</taxon>
    </lineage>
</organism>
<protein>
    <submittedName>
        <fullName evidence="2">Uncharacterized protein</fullName>
    </submittedName>
</protein>
<reference evidence="2" key="1">
    <citation type="submission" date="2023-10" db="EMBL/GenBank/DDBJ databases">
        <title>Genome assemblies of two species of porcelain crab, Petrolisthes cinctipes and Petrolisthes manimaculis (Anomura: Porcellanidae).</title>
        <authorList>
            <person name="Angst P."/>
        </authorList>
    </citation>
    <scope>NUCLEOTIDE SEQUENCE</scope>
    <source>
        <strain evidence="2">PB745_01</strain>
        <tissue evidence="2">Gill</tissue>
    </source>
</reference>
<comment type="caution">
    <text evidence="2">The sequence shown here is derived from an EMBL/GenBank/DDBJ whole genome shotgun (WGS) entry which is preliminary data.</text>
</comment>
<accession>A0AAE1G707</accession>
<dbReference type="Proteomes" id="UP001286313">
    <property type="component" value="Unassembled WGS sequence"/>
</dbReference>
<dbReference type="EMBL" id="JAWQEG010000615">
    <property type="protein sequence ID" value="KAK3887728.1"/>
    <property type="molecule type" value="Genomic_DNA"/>
</dbReference>
<dbReference type="AlphaFoldDB" id="A0AAE1G707"/>
<evidence type="ECO:0000313" key="2">
    <source>
        <dbReference type="EMBL" id="KAK3887728.1"/>
    </source>
</evidence>